<sequence>MHYQPLEFLHHPIGMLEYHINQQPAASDDN</sequence>
<accession>A0A0A9FBT8</accession>
<dbReference type="AlphaFoldDB" id="A0A0A9FBT8"/>
<name>A0A0A9FBT8_ARUDO</name>
<evidence type="ECO:0000313" key="1">
    <source>
        <dbReference type="EMBL" id="JAE07586.1"/>
    </source>
</evidence>
<protein>
    <submittedName>
        <fullName evidence="1">Uncharacterized protein</fullName>
    </submittedName>
</protein>
<reference evidence="1" key="1">
    <citation type="submission" date="2014-09" db="EMBL/GenBank/DDBJ databases">
        <authorList>
            <person name="Magalhaes I.L.F."/>
            <person name="Oliveira U."/>
            <person name="Santos F.R."/>
            <person name="Vidigal T.H.D.A."/>
            <person name="Brescovit A.D."/>
            <person name="Santos A.J."/>
        </authorList>
    </citation>
    <scope>NUCLEOTIDE SEQUENCE</scope>
    <source>
        <tissue evidence="1">Shoot tissue taken approximately 20 cm above the soil surface</tissue>
    </source>
</reference>
<proteinExistence type="predicted"/>
<dbReference type="EMBL" id="GBRH01190310">
    <property type="protein sequence ID" value="JAE07586.1"/>
    <property type="molecule type" value="Transcribed_RNA"/>
</dbReference>
<reference evidence="1" key="2">
    <citation type="journal article" date="2015" name="Data Brief">
        <title>Shoot transcriptome of the giant reed, Arundo donax.</title>
        <authorList>
            <person name="Barrero R.A."/>
            <person name="Guerrero F.D."/>
            <person name="Moolhuijzen P."/>
            <person name="Goolsby J.A."/>
            <person name="Tidwell J."/>
            <person name="Bellgard S.E."/>
            <person name="Bellgard M.I."/>
        </authorList>
    </citation>
    <scope>NUCLEOTIDE SEQUENCE</scope>
    <source>
        <tissue evidence="1">Shoot tissue taken approximately 20 cm above the soil surface</tissue>
    </source>
</reference>
<organism evidence="1">
    <name type="scientific">Arundo donax</name>
    <name type="common">Giant reed</name>
    <name type="synonym">Donax arundinaceus</name>
    <dbReference type="NCBI Taxonomy" id="35708"/>
    <lineage>
        <taxon>Eukaryota</taxon>
        <taxon>Viridiplantae</taxon>
        <taxon>Streptophyta</taxon>
        <taxon>Embryophyta</taxon>
        <taxon>Tracheophyta</taxon>
        <taxon>Spermatophyta</taxon>
        <taxon>Magnoliopsida</taxon>
        <taxon>Liliopsida</taxon>
        <taxon>Poales</taxon>
        <taxon>Poaceae</taxon>
        <taxon>PACMAD clade</taxon>
        <taxon>Arundinoideae</taxon>
        <taxon>Arundineae</taxon>
        <taxon>Arundo</taxon>
    </lineage>
</organism>